<proteinExistence type="predicted"/>
<evidence type="ECO:0000313" key="2">
    <source>
        <dbReference type="EMBL" id="QOY87528.1"/>
    </source>
</evidence>
<evidence type="ECO:0000313" key="3">
    <source>
        <dbReference type="Proteomes" id="UP000593892"/>
    </source>
</evidence>
<dbReference type="KEGG" id="pfer:IRI77_33040"/>
<keyword evidence="1" id="KW-0472">Membrane</keyword>
<keyword evidence="1" id="KW-1133">Transmembrane helix</keyword>
<dbReference type="EMBL" id="CP063849">
    <property type="protein sequence ID" value="QOY87528.1"/>
    <property type="molecule type" value="Genomic_DNA"/>
</dbReference>
<dbReference type="AlphaFoldDB" id="A0A7S7NPR0"/>
<evidence type="ECO:0000256" key="1">
    <source>
        <dbReference type="SAM" id="Phobius"/>
    </source>
</evidence>
<protein>
    <recommendedName>
        <fullName evidence="4">DUF1648 domain-containing protein</fullName>
    </recommendedName>
</protein>
<organism evidence="2 3">
    <name type="scientific">Paludibaculum fermentans</name>
    <dbReference type="NCBI Taxonomy" id="1473598"/>
    <lineage>
        <taxon>Bacteria</taxon>
        <taxon>Pseudomonadati</taxon>
        <taxon>Acidobacteriota</taxon>
        <taxon>Terriglobia</taxon>
        <taxon>Bryobacterales</taxon>
        <taxon>Bryobacteraceae</taxon>
        <taxon>Paludibaculum</taxon>
    </lineage>
</organism>
<feature type="transmembrane region" description="Helical" evidence="1">
    <location>
        <begin position="160"/>
        <end position="180"/>
    </location>
</feature>
<feature type="transmembrane region" description="Helical" evidence="1">
    <location>
        <begin position="122"/>
        <end position="140"/>
    </location>
</feature>
<gene>
    <name evidence="2" type="ORF">IRI77_33040</name>
</gene>
<accession>A0A7S7NPR0</accession>
<name>A0A7S7NPR0_PALFE</name>
<sequence>MSRTTLTSALLLFAAPFLLLAAGYAAMPAELPALRNPFAGAVAVAPKSLFMVFRVPAMNLLRGLMSLLMLSHAADFPNPARRAAYANIFLTLTFAIACKSNFEALELSRLAQQPNSHALATLLTAATVLLVVAGLALAAIRGRGVPLPWPELRLSLRDKAALAGVFLLYVGIVIATSRMAHPA</sequence>
<evidence type="ECO:0008006" key="4">
    <source>
        <dbReference type="Google" id="ProtNLM"/>
    </source>
</evidence>
<keyword evidence="3" id="KW-1185">Reference proteome</keyword>
<dbReference type="RefSeq" id="WP_194449195.1">
    <property type="nucleotide sequence ID" value="NZ_CP063849.1"/>
</dbReference>
<keyword evidence="1" id="KW-0812">Transmembrane</keyword>
<feature type="transmembrane region" description="Helical" evidence="1">
    <location>
        <begin position="83"/>
        <end position="102"/>
    </location>
</feature>
<dbReference type="Proteomes" id="UP000593892">
    <property type="component" value="Chromosome"/>
</dbReference>
<reference evidence="2 3" key="1">
    <citation type="submission" date="2020-10" db="EMBL/GenBank/DDBJ databases">
        <title>Complete genome sequence of Paludibaculum fermentans P105T, a facultatively anaerobic acidobacterium capable of dissimilatory Fe(III) reduction.</title>
        <authorList>
            <person name="Dedysh S.N."/>
            <person name="Beletsky A.V."/>
            <person name="Kulichevskaya I.S."/>
            <person name="Mardanov A.V."/>
            <person name="Ravin N.V."/>
        </authorList>
    </citation>
    <scope>NUCLEOTIDE SEQUENCE [LARGE SCALE GENOMIC DNA]</scope>
    <source>
        <strain evidence="2 3">P105</strain>
    </source>
</reference>